<dbReference type="InterPro" id="IPR022398">
    <property type="entry name" value="Peptidase_S8_His-AS"/>
</dbReference>
<dbReference type="InterPro" id="IPR000209">
    <property type="entry name" value="Peptidase_S8/S53_dom"/>
</dbReference>
<dbReference type="Proteomes" id="UP001597181">
    <property type="component" value="Unassembled WGS sequence"/>
</dbReference>
<protein>
    <submittedName>
        <fullName evidence="10">S8 family serine peptidase</fullName>
    </submittedName>
</protein>
<feature type="signal peptide" evidence="8">
    <location>
        <begin position="1"/>
        <end position="37"/>
    </location>
</feature>
<feature type="compositionally biased region" description="Acidic residues" evidence="6">
    <location>
        <begin position="450"/>
        <end position="463"/>
    </location>
</feature>
<comment type="similarity">
    <text evidence="1 5">Belongs to the peptidase S8 family.</text>
</comment>
<dbReference type="Pfam" id="PF00082">
    <property type="entry name" value="Peptidase_S8"/>
    <property type="match status" value="1"/>
</dbReference>
<dbReference type="InterPro" id="IPR036852">
    <property type="entry name" value="Peptidase_S8/S53_dom_sf"/>
</dbReference>
<evidence type="ECO:0000256" key="6">
    <source>
        <dbReference type="SAM" id="MobiDB-lite"/>
    </source>
</evidence>
<keyword evidence="8" id="KW-0732">Signal</keyword>
<dbReference type="InterPro" id="IPR051048">
    <property type="entry name" value="Peptidase_S8/S53_subtilisin"/>
</dbReference>
<feature type="transmembrane region" description="Helical" evidence="7">
    <location>
        <begin position="408"/>
        <end position="428"/>
    </location>
</feature>
<dbReference type="InterPro" id="IPR015500">
    <property type="entry name" value="Peptidase_S8_subtilisin-rel"/>
</dbReference>
<evidence type="ECO:0000256" key="7">
    <source>
        <dbReference type="SAM" id="Phobius"/>
    </source>
</evidence>
<evidence type="ECO:0000256" key="5">
    <source>
        <dbReference type="PROSITE-ProRule" id="PRU01240"/>
    </source>
</evidence>
<feature type="active site" description="Charge relay system" evidence="5">
    <location>
        <position position="140"/>
    </location>
</feature>
<evidence type="ECO:0000256" key="2">
    <source>
        <dbReference type="ARBA" id="ARBA00022670"/>
    </source>
</evidence>
<keyword evidence="7" id="KW-0472">Membrane</keyword>
<gene>
    <name evidence="10" type="ORF">ACFQ3U_16085</name>
</gene>
<feature type="active site" description="Charge relay system" evidence="5">
    <location>
        <position position="103"/>
    </location>
</feature>
<feature type="compositionally biased region" description="Low complexity" evidence="6">
    <location>
        <begin position="438"/>
        <end position="449"/>
    </location>
</feature>
<organism evidence="10 11">
    <name type="scientific">Leucobacter albus</name>
    <dbReference type="NCBI Taxonomy" id="272210"/>
    <lineage>
        <taxon>Bacteria</taxon>
        <taxon>Bacillati</taxon>
        <taxon>Actinomycetota</taxon>
        <taxon>Actinomycetes</taxon>
        <taxon>Micrococcales</taxon>
        <taxon>Microbacteriaceae</taxon>
        <taxon>Leucobacter</taxon>
    </lineage>
</organism>
<dbReference type="PANTHER" id="PTHR43399:SF4">
    <property type="entry name" value="CELL WALL-ASSOCIATED PROTEASE"/>
    <property type="match status" value="1"/>
</dbReference>
<evidence type="ECO:0000313" key="10">
    <source>
        <dbReference type="EMBL" id="MFD1203412.1"/>
    </source>
</evidence>
<dbReference type="EMBL" id="JBHTLY010000013">
    <property type="protein sequence ID" value="MFD1203412.1"/>
    <property type="molecule type" value="Genomic_DNA"/>
</dbReference>
<comment type="caution">
    <text evidence="10">The sequence shown here is derived from an EMBL/GenBank/DDBJ whole genome shotgun (WGS) entry which is preliminary data.</text>
</comment>
<dbReference type="PROSITE" id="PS00137">
    <property type="entry name" value="SUBTILASE_HIS"/>
    <property type="match status" value="1"/>
</dbReference>
<dbReference type="PRINTS" id="PR00723">
    <property type="entry name" value="SUBTILISIN"/>
</dbReference>
<reference evidence="11" key="1">
    <citation type="journal article" date="2019" name="Int. J. Syst. Evol. Microbiol.">
        <title>The Global Catalogue of Microorganisms (GCM) 10K type strain sequencing project: providing services to taxonomists for standard genome sequencing and annotation.</title>
        <authorList>
            <consortium name="The Broad Institute Genomics Platform"/>
            <consortium name="The Broad Institute Genome Sequencing Center for Infectious Disease"/>
            <person name="Wu L."/>
            <person name="Ma J."/>
        </authorList>
    </citation>
    <scope>NUCLEOTIDE SEQUENCE [LARGE SCALE GENOMIC DNA]</scope>
    <source>
        <strain evidence="11">CCUG 50213</strain>
    </source>
</reference>
<keyword evidence="7" id="KW-1133">Transmembrane helix</keyword>
<keyword evidence="3 5" id="KW-0378">Hydrolase</keyword>
<dbReference type="SUPFAM" id="SSF52743">
    <property type="entry name" value="Subtilisin-like"/>
    <property type="match status" value="1"/>
</dbReference>
<evidence type="ECO:0000259" key="9">
    <source>
        <dbReference type="Pfam" id="PF00082"/>
    </source>
</evidence>
<evidence type="ECO:0000256" key="4">
    <source>
        <dbReference type="ARBA" id="ARBA00022825"/>
    </source>
</evidence>
<feature type="chain" id="PRO_5046361461" evidence="8">
    <location>
        <begin position="38"/>
        <end position="471"/>
    </location>
</feature>
<keyword evidence="11" id="KW-1185">Reference proteome</keyword>
<dbReference type="Gene3D" id="3.40.50.200">
    <property type="entry name" value="Peptidase S8/S53 domain"/>
    <property type="match status" value="1"/>
</dbReference>
<feature type="active site" description="Charge relay system" evidence="5">
    <location>
        <position position="311"/>
    </location>
</feature>
<evidence type="ECO:0000256" key="1">
    <source>
        <dbReference type="ARBA" id="ARBA00011073"/>
    </source>
</evidence>
<evidence type="ECO:0000256" key="8">
    <source>
        <dbReference type="SAM" id="SignalP"/>
    </source>
</evidence>
<evidence type="ECO:0000256" key="3">
    <source>
        <dbReference type="ARBA" id="ARBA00022801"/>
    </source>
</evidence>
<proteinExistence type="inferred from homology"/>
<dbReference type="PANTHER" id="PTHR43399">
    <property type="entry name" value="SUBTILISIN-RELATED"/>
    <property type="match status" value="1"/>
</dbReference>
<dbReference type="PROSITE" id="PS51892">
    <property type="entry name" value="SUBTILASE"/>
    <property type="match status" value="1"/>
</dbReference>
<sequence>MSSGARPRPARGAAFGAVTTLVAGLALGLLSPLAAHAAPTEPAPTTAARAGLTGLAVDAAAPEACSPGAVARIPGPPPVLEALNAAPGTLPYTGKGVLVAVVDSGVDGTRPQLASALAPGSRSLVSDDARPDGLGDPFGHGTAVAGIIAARPESGSGVTGIAPDAQLVSIRVFSSTDEQAKRAGTGPDAERLAAGIRDATDLGAKIIVVAMSDDLDTPALRAATENAYARGSLVVASAGNRSTTEVTTDSPRYPAAYPGALAVTAVTLSGRPTDDSIHGSHIDVAAPGQNVLTTATGAGDCVYAGDAPSSSFSTAYAAGTAALLAEAYPNEGPEGWMYRMQATADRPNPDGRDDLIGWGRISPAAALSLRPDRTTRGPASPFADTSGSAVARPHTQIARSETAESNPAPAIIGAAALGGLIIVLALVAQLRRRRAELAGAAAAAAAEANGADDEAAEAPEDDEAHPYGPRG</sequence>
<accession>A0ABW3TVL0</accession>
<evidence type="ECO:0000313" key="11">
    <source>
        <dbReference type="Proteomes" id="UP001597181"/>
    </source>
</evidence>
<name>A0ABW3TVL0_9MICO</name>
<dbReference type="RefSeq" id="WP_343962318.1">
    <property type="nucleotide sequence ID" value="NZ_BAAAKZ010000016.1"/>
</dbReference>
<feature type="region of interest" description="Disordered" evidence="6">
    <location>
        <begin position="371"/>
        <end position="391"/>
    </location>
</feature>
<keyword evidence="2 5" id="KW-0645">Protease</keyword>
<keyword evidence="7" id="KW-0812">Transmembrane</keyword>
<feature type="region of interest" description="Disordered" evidence="6">
    <location>
        <begin position="438"/>
        <end position="471"/>
    </location>
</feature>
<feature type="domain" description="Peptidase S8/S53" evidence="9">
    <location>
        <begin position="94"/>
        <end position="359"/>
    </location>
</feature>
<keyword evidence="4 5" id="KW-0720">Serine protease</keyword>